<evidence type="ECO:0000256" key="5">
    <source>
        <dbReference type="ARBA" id="ARBA00022692"/>
    </source>
</evidence>
<dbReference type="PANTHER" id="PTHR33908:SF11">
    <property type="entry name" value="MEMBRANE PROTEIN"/>
    <property type="match status" value="1"/>
</dbReference>
<evidence type="ECO:0000256" key="3">
    <source>
        <dbReference type="ARBA" id="ARBA00022676"/>
    </source>
</evidence>
<keyword evidence="2" id="KW-1003">Cell membrane</keyword>
<dbReference type="Pfam" id="PF13231">
    <property type="entry name" value="PMT_2"/>
    <property type="match status" value="1"/>
</dbReference>
<comment type="caution">
    <text evidence="10">The sequence shown here is derived from an EMBL/GenBank/DDBJ whole genome shotgun (WGS) entry which is preliminary data.</text>
</comment>
<evidence type="ECO:0000256" key="6">
    <source>
        <dbReference type="ARBA" id="ARBA00022989"/>
    </source>
</evidence>
<dbReference type="EMBL" id="JAKWBL010000001">
    <property type="protein sequence ID" value="MCH5597056.1"/>
    <property type="molecule type" value="Genomic_DNA"/>
</dbReference>
<proteinExistence type="predicted"/>
<dbReference type="Proteomes" id="UP001202248">
    <property type="component" value="Unassembled WGS sequence"/>
</dbReference>
<keyword evidence="4" id="KW-0808">Transferase</keyword>
<organism evidence="10 11">
    <name type="scientific">Niabella ginsengisoli</name>
    <dbReference type="NCBI Taxonomy" id="522298"/>
    <lineage>
        <taxon>Bacteria</taxon>
        <taxon>Pseudomonadati</taxon>
        <taxon>Bacteroidota</taxon>
        <taxon>Chitinophagia</taxon>
        <taxon>Chitinophagales</taxon>
        <taxon>Chitinophagaceae</taxon>
        <taxon>Niabella</taxon>
    </lineage>
</organism>
<feature type="transmembrane region" description="Helical" evidence="8">
    <location>
        <begin position="80"/>
        <end position="98"/>
    </location>
</feature>
<evidence type="ECO:0000256" key="1">
    <source>
        <dbReference type="ARBA" id="ARBA00004651"/>
    </source>
</evidence>
<feature type="transmembrane region" description="Helical" evidence="8">
    <location>
        <begin position="272"/>
        <end position="289"/>
    </location>
</feature>
<protein>
    <submittedName>
        <fullName evidence="10">Glycosyltransferase family 39 protein</fullName>
    </submittedName>
</protein>
<name>A0ABS9SFB8_9BACT</name>
<dbReference type="RefSeq" id="WP_240826467.1">
    <property type="nucleotide sequence ID" value="NZ_JAKWBL010000001.1"/>
</dbReference>
<evidence type="ECO:0000256" key="2">
    <source>
        <dbReference type="ARBA" id="ARBA00022475"/>
    </source>
</evidence>
<keyword evidence="5 8" id="KW-0812">Transmembrane</keyword>
<dbReference type="InterPro" id="IPR038731">
    <property type="entry name" value="RgtA/B/C-like"/>
</dbReference>
<keyword evidence="7 8" id="KW-0472">Membrane</keyword>
<feature type="transmembrane region" description="Helical" evidence="8">
    <location>
        <begin position="158"/>
        <end position="181"/>
    </location>
</feature>
<gene>
    <name evidence="10" type="ORF">MKP09_03585</name>
</gene>
<evidence type="ECO:0000313" key="11">
    <source>
        <dbReference type="Proteomes" id="UP001202248"/>
    </source>
</evidence>
<keyword evidence="6 8" id="KW-1133">Transmembrane helix</keyword>
<evidence type="ECO:0000313" key="10">
    <source>
        <dbReference type="EMBL" id="MCH5597056.1"/>
    </source>
</evidence>
<dbReference type="InterPro" id="IPR050297">
    <property type="entry name" value="LipidA_mod_glycosyltrf_83"/>
</dbReference>
<dbReference type="PANTHER" id="PTHR33908">
    <property type="entry name" value="MANNOSYLTRANSFERASE YKCB-RELATED"/>
    <property type="match status" value="1"/>
</dbReference>
<keyword evidence="3" id="KW-0328">Glycosyltransferase</keyword>
<evidence type="ECO:0000256" key="4">
    <source>
        <dbReference type="ARBA" id="ARBA00022679"/>
    </source>
</evidence>
<evidence type="ECO:0000256" key="7">
    <source>
        <dbReference type="ARBA" id="ARBA00023136"/>
    </source>
</evidence>
<comment type="subcellular location">
    <subcellularLocation>
        <location evidence="1">Cell membrane</location>
        <topology evidence="1">Multi-pass membrane protein</topology>
    </subcellularLocation>
</comment>
<sequence>MSAILTDNNALTRNKEHKILLYFMLCWFIVNALQAYFLGLEGDEAYYWHLSQNIDWSYFDHPPVVALLIRIGESFGHGSLFTRLGTVIVTTLSVGIIYKALPDYLKNIKWYIFICASTLLLNVYSFITTPDAPLLFFASLFLLTYKSFLNKRSVGNSLLMALCITGMFYSKYHGILLIVFVVLSNLKILANRYFWLTVFITTLLFLPHIYWQYQHDWPSFRYHLNERLARHYRINHTTDYLSGQILVFGPFISLLFYATCYRLKIKDQLLRTHLFIFAGTLIFFLISSFKNTVEAHWTLIAVPSFITLCMALINNGTQKYQRLFKKFAIANIAIIILARILFLIPNSPFTLIRHYYPFFYGKQWAETLHHTVGETPVVFENSYVLPSLYKYYYSDVTAIDYNTKSYRKTNYNLENDCLIAGQKVWHYQMTSERDSSLKYIDTKYNPGKLYPIEQFTCVNALKIEPKQLPENLKINSEYPIQIVLENKSEEAISLYNSLEIDYAFFIAKGEFINSEEDYKITGDKILPHQKILMDINLKSPEKPGIYKLLFSIKNRSFSGNFASAFYTVKVE</sequence>
<feature type="transmembrane region" description="Helical" evidence="8">
    <location>
        <begin position="327"/>
        <end position="344"/>
    </location>
</feature>
<feature type="transmembrane region" description="Helical" evidence="8">
    <location>
        <begin position="193"/>
        <end position="211"/>
    </location>
</feature>
<reference evidence="10 11" key="1">
    <citation type="submission" date="2022-02" db="EMBL/GenBank/DDBJ databases">
        <authorList>
            <person name="Min J."/>
        </authorList>
    </citation>
    <scope>NUCLEOTIDE SEQUENCE [LARGE SCALE GENOMIC DNA]</scope>
    <source>
        <strain evidence="10 11">GR10-1</strain>
    </source>
</reference>
<evidence type="ECO:0000259" key="9">
    <source>
        <dbReference type="Pfam" id="PF13231"/>
    </source>
</evidence>
<feature type="transmembrane region" description="Helical" evidence="8">
    <location>
        <begin position="20"/>
        <end position="39"/>
    </location>
</feature>
<keyword evidence="11" id="KW-1185">Reference proteome</keyword>
<evidence type="ECO:0000256" key="8">
    <source>
        <dbReference type="SAM" id="Phobius"/>
    </source>
</evidence>
<feature type="transmembrane region" description="Helical" evidence="8">
    <location>
        <begin position="240"/>
        <end position="260"/>
    </location>
</feature>
<feature type="transmembrane region" description="Helical" evidence="8">
    <location>
        <begin position="295"/>
        <end position="315"/>
    </location>
</feature>
<feature type="domain" description="Glycosyltransferase RgtA/B/C/D-like" evidence="9">
    <location>
        <begin position="60"/>
        <end position="211"/>
    </location>
</feature>
<accession>A0ABS9SFB8</accession>